<dbReference type="Pfam" id="PF07596">
    <property type="entry name" value="SBP_bac_10"/>
    <property type="match status" value="1"/>
</dbReference>
<evidence type="ECO:0000313" key="3">
    <source>
        <dbReference type="Proteomes" id="UP000319852"/>
    </source>
</evidence>
<dbReference type="Gene3D" id="3.30.700.10">
    <property type="entry name" value="Glycoprotein, Type 4 Pilin"/>
    <property type="match status" value="1"/>
</dbReference>
<dbReference type="PANTHER" id="PTHR30093:SF2">
    <property type="entry name" value="TYPE II SECRETION SYSTEM PROTEIN H"/>
    <property type="match status" value="1"/>
</dbReference>
<dbReference type="NCBIfam" id="TIGR02532">
    <property type="entry name" value="IV_pilin_GFxxxE"/>
    <property type="match status" value="1"/>
</dbReference>
<dbReference type="KEGG" id="amob:HG15A2_44410"/>
<dbReference type="Pfam" id="PF07963">
    <property type="entry name" value="N_methyl"/>
    <property type="match status" value="1"/>
</dbReference>
<evidence type="ECO:0000313" key="2">
    <source>
        <dbReference type="EMBL" id="QDT01099.1"/>
    </source>
</evidence>
<evidence type="ECO:0000259" key="1">
    <source>
        <dbReference type="Pfam" id="PF07596"/>
    </source>
</evidence>
<name>A0A517N1S7_9BACT</name>
<accession>A0A517N1S7</accession>
<dbReference type="PROSITE" id="PS00409">
    <property type="entry name" value="PROKAR_NTER_METHYL"/>
    <property type="match status" value="1"/>
</dbReference>
<dbReference type="InterPro" id="IPR011453">
    <property type="entry name" value="DUF1559"/>
</dbReference>
<gene>
    <name evidence="2" type="ORF">HG15A2_44410</name>
</gene>
<dbReference type="RefSeq" id="WP_145063048.1">
    <property type="nucleotide sequence ID" value="NZ_CP036263.1"/>
</dbReference>
<protein>
    <recommendedName>
        <fullName evidence="1">DUF1559 domain-containing protein</fullName>
    </recommendedName>
</protein>
<proteinExistence type="predicted"/>
<dbReference type="SUPFAM" id="SSF54523">
    <property type="entry name" value="Pili subunits"/>
    <property type="match status" value="1"/>
</dbReference>
<sequence length="356" mass="38461">MKFSNHIRPKAGFTLVELLVVIAIIGVLIGLLLPAVQAAREAARRSQCMNHLRQIGLAMQNYESARGVLPPGYRSNSHSASVVSRDTTTWDAEPGWGWGAHLLDHMEQSSISAGVQLDEPIWHVDHRSLIRTQVSTFLCPSSTGDTESFLLQDESGTSLSLSGGNVELARSHYVASHGQESCWGECGGNPSQVIFSDIYSQAKQTINHQRDVSQIADGPFYRNSKTRFKEITDGLSNTIFLGEHSSSLSEKTWVGVVPGAFVHPLFSSPENGVDSAATLVLVHAGPSGGEEDANGLPIIHPVNFPAYHVGQMYSEHPGGGNVGLGDGSTRFVANEVDLFVWAEWSSIAEGEVQNEM</sequence>
<keyword evidence="3" id="KW-1185">Reference proteome</keyword>
<organism evidence="2 3">
    <name type="scientific">Adhaeretor mobilis</name>
    <dbReference type="NCBI Taxonomy" id="1930276"/>
    <lineage>
        <taxon>Bacteria</taxon>
        <taxon>Pseudomonadati</taxon>
        <taxon>Planctomycetota</taxon>
        <taxon>Planctomycetia</taxon>
        <taxon>Pirellulales</taxon>
        <taxon>Lacipirellulaceae</taxon>
        <taxon>Adhaeretor</taxon>
    </lineage>
</organism>
<dbReference type="NCBIfam" id="TIGR04294">
    <property type="entry name" value="pre_pil_HX9DG"/>
    <property type="match status" value="1"/>
</dbReference>
<reference evidence="2 3" key="1">
    <citation type="submission" date="2019-02" db="EMBL/GenBank/DDBJ databases">
        <title>Deep-cultivation of Planctomycetes and their phenomic and genomic characterization uncovers novel biology.</title>
        <authorList>
            <person name="Wiegand S."/>
            <person name="Jogler M."/>
            <person name="Boedeker C."/>
            <person name="Pinto D."/>
            <person name="Vollmers J."/>
            <person name="Rivas-Marin E."/>
            <person name="Kohn T."/>
            <person name="Peeters S.H."/>
            <person name="Heuer A."/>
            <person name="Rast P."/>
            <person name="Oberbeckmann S."/>
            <person name="Bunk B."/>
            <person name="Jeske O."/>
            <person name="Meyerdierks A."/>
            <person name="Storesund J.E."/>
            <person name="Kallscheuer N."/>
            <person name="Luecker S."/>
            <person name="Lage O.M."/>
            <person name="Pohl T."/>
            <person name="Merkel B.J."/>
            <person name="Hornburger P."/>
            <person name="Mueller R.-W."/>
            <person name="Bruemmer F."/>
            <person name="Labrenz M."/>
            <person name="Spormann A.M."/>
            <person name="Op den Camp H."/>
            <person name="Overmann J."/>
            <person name="Amann R."/>
            <person name="Jetten M.S.M."/>
            <person name="Mascher T."/>
            <person name="Medema M.H."/>
            <person name="Devos D.P."/>
            <person name="Kaster A.-K."/>
            <person name="Ovreas L."/>
            <person name="Rohde M."/>
            <person name="Galperin M.Y."/>
            <person name="Jogler C."/>
        </authorList>
    </citation>
    <scope>NUCLEOTIDE SEQUENCE [LARGE SCALE GENOMIC DNA]</scope>
    <source>
        <strain evidence="2 3">HG15A2</strain>
    </source>
</reference>
<dbReference type="Proteomes" id="UP000319852">
    <property type="component" value="Chromosome"/>
</dbReference>
<feature type="domain" description="DUF1559" evidence="1">
    <location>
        <begin position="37"/>
        <end position="337"/>
    </location>
</feature>
<dbReference type="OrthoDB" id="255848at2"/>
<dbReference type="PANTHER" id="PTHR30093">
    <property type="entry name" value="GENERAL SECRETION PATHWAY PROTEIN G"/>
    <property type="match status" value="1"/>
</dbReference>
<dbReference type="InterPro" id="IPR045584">
    <property type="entry name" value="Pilin-like"/>
</dbReference>
<dbReference type="AlphaFoldDB" id="A0A517N1S7"/>
<dbReference type="InterPro" id="IPR027558">
    <property type="entry name" value="Pre_pil_HX9DG_C"/>
</dbReference>
<dbReference type="InterPro" id="IPR012902">
    <property type="entry name" value="N_methyl_site"/>
</dbReference>
<dbReference type="EMBL" id="CP036263">
    <property type="protein sequence ID" value="QDT01099.1"/>
    <property type="molecule type" value="Genomic_DNA"/>
</dbReference>